<proteinExistence type="predicted"/>
<accession>A0A0U3FKX8</accession>
<keyword evidence="2" id="KW-1185">Reference proteome</keyword>
<dbReference type="OrthoDB" id="376387at2157"/>
<dbReference type="STRING" id="940295.EYM_04380"/>
<sequence>MGKMSAHMEAEIDDAVLEKLFGALTAKGVNKIIMEIKDVEGKLIITAEPSEESVVEVKKAQ</sequence>
<dbReference type="RefSeq" id="WP_075049823.1">
    <property type="nucleotide sequence ID" value="NZ_CP006867.1"/>
</dbReference>
<dbReference type="AlphaFoldDB" id="A0A0U3FKX8"/>
<evidence type="ECO:0000313" key="1">
    <source>
        <dbReference type="EMBL" id="ALU12486.1"/>
    </source>
</evidence>
<dbReference type="KEGG" id="iis:EYM_04380"/>
<gene>
    <name evidence="1" type="ORF">EYM_04380</name>
</gene>
<evidence type="ECO:0000313" key="2">
    <source>
        <dbReference type="Proteomes" id="UP000060778"/>
    </source>
</evidence>
<organism evidence="1 2">
    <name type="scientific">Ignicoccus islandicus DSM 13165</name>
    <dbReference type="NCBI Taxonomy" id="940295"/>
    <lineage>
        <taxon>Archaea</taxon>
        <taxon>Thermoproteota</taxon>
        <taxon>Thermoprotei</taxon>
        <taxon>Desulfurococcales</taxon>
        <taxon>Desulfurococcaceae</taxon>
        <taxon>Ignicoccus</taxon>
    </lineage>
</organism>
<protein>
    <submittedName>
        <fullName evidence="1">Uncharacterized protein</fullName>
    </submittedName>
</protein>
<dbReference type="Proteomes" id="UP000060778">
    <property type="component" value="Chromosome"/>
</dbReference>
<name>A0A0U3FKX8_9CREN</name>
<reference evidence="1 2" key="1">
    <citation type="submission" date="2013-11" db="EMBL/GenBank/DDBJ databases">
        <title>Comparative genomics of Ignicoccus.</title>
        <authorList>
            <person name="Podar M."/>
        </authorList>
    </citation>
    <scope>NUCLEOTIDE SEQUENCE [LARGE SCALE GENOMIC DNA]</scope>
    <source>
        <strain evidence="1 2">DSM 13165</strain>
    </source>
</reference>
<dbReference type="EMBL" id="CP006867">
    <property type="protein sequence ID" value="ALU12486.1"/>
    <property type="molecule type" value="Genomic_DNA"/>
</dbReference>
<dbReference type="GeneID" id="30680268"/>